<protein>
    <submittedName>
        <fullName evidence="1">Protein furry homolog,Protein furry,Protein furry homolog-like</fullName>
    </submittedName>
</protein>
<dbReference type="EMBL" id="CAJPWZ010000891">
    <property type="protein sequence ID" value="CAG2202515.1"/>
    <property type="molecule type" value="Genomic_DNA"/>
</dbReference>
<gene>
    <name evidence="1" type="ORF">MEDL_17078</name>
</gene>
<dbReference type="AlphaFoldDB" id="A0A8S3QZE7"/>
<dbReference type="GO" id="GO:0005938">
    <property type="term" value="C:cell cortex"/>
    <property type="evidence" value="ECO:0007669"/>
    <property type="project" value="TreeGrafter"/>
</dbReference>
<reference evidence="1" key="1">
    <citation type="submission" date="2021-03" db="EMBL/GenBank/DDBJ databases">
        <authorList>
            <person name="Bekaert M."/>
        </authorList>
    </citation>
    <scope>NUCLEOTIDE SEQUENCE</scope>
</reference>
<organism evidence="1 2">
    <name type="scientific">Mytilus edulis</name>
    <name type="common">Blue mussel</name>
    <dbReference type="NCBI Taxonomy" id="6550"/>
    <lineage>
        <taxon>Eukaryota</taxon>
        <taxon>Metazoa</taxon>
        <taxon>Spiralia</taxon>
        <taxon>Lophotrochozoa</taxon>
        <taxon>Mollusca</taxon>
        <taxon>Bivalvia</taxon>
        <taxon>Autobranchia</taxon>
        <taxon>Pteriomorphia</taxon>
        <taxon>Mytilida</taxon>
        <taxon>Mytiloidea</taxon>
        <taxon>Mytilidae</taxon>
        <taxon>Mytilinae</taxon>
        <taxon>Mytilus</taxon>
    </lineage>
</organism>
<evidence type="ECO:0000313" key="1">
    <source>
        <dbReference type="EMBL" id="CAG2202515.1"/>
    </source>
</evidence>
<dbReference type="GO" id="GO:0000902">
    <property type="term" value="P:cell morphogenesis"/>
    <property type="evidence" value="ECO:0007669"/>
    <property type="project" value="InterPro"/>
</dbReference>
<dbReference type="OrthoDB" id="6287725at2759"/>
<sequence>MASKEEKGIVESMEKDIDTAAVIRFPWRHDNSNHGNRNEEFNKKPGEYILQTLFLEFCTVAEKKIEQVLGEPLEKSLTKSLQRGEDPQFDQLLNALGSVAEQTLPSLLRSLFLWFNKQMLIDEGGVRQRHKSKGSKDFLLERRDLNFHPGHDDLVQHVIAQSFKHFKYRDNIQTNPNSGNISIISDLYAEVIGVLTLSRKRKRGLKLNLYKKPWRYKLSPPSKRTKPSWSSPVVKYTSQRSPHIFKKSISPIKTSTPIYIRRNLFTQNHEIFETKMADQQNLLFTNIDESQDNLEEDHKEEHVLDNEEDIEEDIEEDHVVDHDKDHMEDLEEEYKVFQSALDKLSDVGKRERFLIFFH</sequence>
<dbReference type="GO" id="GO:0030427">
    <property type="term" value="C:site of polarized growth"/>
    <property type="evidence" value="ECO:0007669"/>
    <property type="project" value="TreeGrafter"/>
</dbReference>
<accession>A0A8S3QZE7</accession>
<keyword evidence="2" id="KW-1185">Reference proteome</keyword>
<evidence type="ECO:0000313" key="2">
    <source>
        <dbReference type="Proteomes" id="UP000683360"/>
    </source>
</evidence>
<dbReference type="PANTHER" id="PTHR12295">
    <property type="entry name" value="FURRY-RELATED"/>
    <property type="match status" value="1"/>
</dbReference>
<dbReference type="InterPro" id="IPR039867">
    <property type="entry name" value="Furry/Tao3/Mor2"/>
</dbReference>
<dbReference type="Proteomes" id="UP000683360">
    <property type="component" value="Unassembled WGS sequence"/>
</dbReference>
<dbReference type="PANTHER" id="PTHR12295:SF30">
    <property type="entry name" value="PROTEIN FURRY"/>
    <property type="match status" value="1"/>
</dbReference>
<dbReference type="GO" id="GO:0031175">
    <property type="term" value="P:neuron projection development"/>
    <property type="evidence" value="ECO:0007669"/>
    <property type="project" value="TreeGrafter"/>
</dbReference>
<name>A0A8S3QZE7_MYTED</name>
<comment type="caution">
    <text evidence="1">The sequence shown here is derived from an EMBL/GenBank/DDBJ whole genome shotgun (WGS) entry which is preliminary data.</text>
</comment>
<proteinExistence type="predicted"/>